<dbReference type="Proteomes" id="UP001064048">
    <property type="component" value="Chromosome 29"/>
</dbReference>
<evidence type="ECO:0000313" key="2">
    <source>
        <dbReference type="Proteomes" id="UP001064048"/>
    </source>
</evidence>
<accession>A0ACC0KB17</accession>
<sequence>MHGIRVDSILPLRILTAHALHSRYRDGVSSRAHLMAFGVPGTLILNASASLQLNSWSDEYLDFDFDFKTNVLEPEPTTFSFRNTKRLIQMVQARACLWDRHSPEYKDRLARDRAWADIFSELDPAYSSASASQKHEIGLCITKKWYNVRDSYVKSMKPGYLGSRRNRPYIHSDLLRFLDDRYFEKIKRKCSSTQQGAEQEDDTEEVETEPWDHEVFVSIDETEEANPNKRLKLEYSEDSLKGDNLKVKEEEDIVAVLSNLIQKEEDEDRAFFKSITPSVKKLSEDSKFEFRIQVMKLIKTLRAKDKNRIDLKTERISNNDSETE</sequence>
<name>A0ACC0KB17_CHOFU</name>
<reference evidence="1 2" key="1">
    <citation type="journal article" date="2022" name="Genome Biol. Evol.">
        <title>The Spruce Budworm Genome: Reconstructing the Evolutionary History of Antifreeze Proteins.</title>
        <authorList>
            <person name="Beliveau C."/>
            <person name="Gagne P."/>
            <person name="Picq S."/>
            <person name="Vernygora O."/>
            <person name="Keeling C.I."/>
            <person name="Pinkney K."/>
            <person name="Doucet D."/>
            <person name="Wen F."/>
            <person name="Johnston J.S."/>
            <person name="Maaroufi H."/>
            <person name="Boyle B."/>
            <person name="Laroche J."/>
            <person name="Dewar K."/>
            <person name="Juretic N."/>
            <person name="Blackburn G."/>
            <person name="Nisole A."/>
            <person name="Brunet B."/>
            <person name="Brandao M."/>
            <person name="Lumley L."/>
            <person name="Duan J."/>
            <person name="Quan G."/>
            <person name="Lucarotti C.J."/>
            <person name="Roe A.D."/>
            <person name="Sperling F.A.H."/>
            <person name="Levesque R.C."/>
            <person name="Cusson M."/>
        </authorList>
    </citation>
    <scope>NUCLEOTIDE SEQUENCE [LARGE SCALE GENOMIC DNA]</scope>
    <source>
        <strain evidence="1">Glfc:IPQL:Cfum</strain>
    </source>
</reference>
<dbReference type="EMBL" id="CM046129">
    <property type="protein sequence ID" value="KAI8433677.1"/>
    <property type="molecule type" value="Genomic_DNA"/>
</dbReference>
<protein>
    <submittedName>
        <fullName evidence="1">Uncharacterized protein</fullName>
    </submittedName>
</protein>
<gene>
    <name evidence="1" type="ORF">MSG28_015675</name>
</gene>
<organism evidence="1 2">
    <name type="scientific">Choristoneura fumiferana</name>
    <name type="common">Spruce budworm moth</name>
    <name type="synonym">Archips fumiferana</name>
    <dbReference type="NCBI Taxonomy" id="7141"/>
    <lineage>
        <taxon>Eukaryota</taxon>
        <taxon>Metazoa</taxon>
        <taxon>Ecdysozoa</taxon>
        <taxon>Arthropoda</taxon>
        <taxon>Hexapoda</taxon>
        <taxon>Insecta</taxon>
        <taxon>Pterygota</taxon>
        <taxon>Neoptera</taxon>
        <taxon>Endopterygota</taxon>
        <taxon>Lepidoptera</taxon>
        <taxon>Glossata</taxon>
        <taxon>Ditrysia</taxon>
        <taxon>Tortricoidea</taxon>
        <taxon>Tortricidae</taxon>
        <taxon>Tortricinae</taxon>
        <taxon>Choristoneura</taxon>
    </lineage>
</organism>
<keyword evidence="2" id="KW-1185">Reference proteome</keyword>
<comment type="caution">
    <text evidence="1">The sequence shown here is derived from an EMBL/GenBank/DDBJ whole genome shotgun (WGS) entry which is preliminary data.</text>
</comment>
<proteinExistence type="predicted"/>
<evidence type="ECO:0000313" key="1">
    <source>
        <dbReference type="EMBL" id="KAI8433677.1"/>
    </source>
</evidence>